<organism evidence="1 2">
    <name type="scientific">Campylobacter rectus RM3267</name>
    <dbReference type="NCBI Taxonomy" id="553218"/>
    <lineage>
        <taxon>Bacteria</taxon>
        <taxon>Pseudomonadati</taxon>
        <taxon>Campylobacterota</taxon>
        <taxon>Epsilonproteobacteria</taxon>
        <taxon>Campylobacterales</taxon>
        <taxon>Campylobacteraceae</taxon>
        <taxon>Campylobacter</taxon>
    </lineage>
</organism>
<evidence type="ECO:0000313" key="2">
    <source>
        <dbReference type="Proteomes" id="UP000003082"/>
    </source>
</evidence>
<dbReference type="AlphaFoldDB" id="B9D2A0"/>
<dbReference type="EMBL" id="ACFU01000012">
    <property type="protein sequence ID" value="EEF13906.1"/>
    <property type="molecule type" value="Genomic_DNA"/>
</dbReference>
<gene>
    <name evidence="1" type="ORF">CAMRE0001_2944</name>
</gene>
<reference evidence="1 2" key="1">
    <citation type="submission" date="2008-08" db="EMBL/GenBank/DDBJ databases">
        <authorList>
            <person name="Madupu R."/>
            <person name="Durkin A.S."/>
            <person name="Torralba M."/>
            <person name="Methe B."/>
            <person name="Sutton G.G."/>
            <person name="Strausberg R.L."/>
            <person name="Nelson K.E."/>
        </authorList>
    </citation>
    <scope>NUCLEOTIDE SEQUENCE [LARGE SCALE GENOMIC DNA]</scope>
    <source>
        <strain evidence="1 2">RM3267</strain>
    </source>
</reference>
<comment type="caution">
    <text evidence="1">The sequence shown here is derived from an EMBL/GenBank/DDBJ whole genome shotgun (WGS) entry which is preliminary data.</text>
</comment>
<protein>
    <submittedName>
        <fullName evidence="1">Uncharacterized protein</fullName>
    </submittedName>
</protein>
<accession>B9D2A0</accession>
<dbReference type="STRING" id="553218.CAMRE0001_2944"/>
<name>B9D2A0_CAMRE</name>
<dbReference type="Proteomes" id="UP000003082">
    <property type="component" value="Unassembled WGS sequence"/>
</dbReference>
<sequence>MTFLQNPKHKQSLSERKIVPPTEPICLQNLRQIVTLNLKISNLI</sequence>
<evidence type="ECO:0000313" key="1">
    <source>
        <dbReference type="EMBL" id="EEF13906.1"/>
    </source>
</evidence>
<proteinExistence type="predicted"/>
<keyword evidence="2" id="KW-1185">Reference proteome</keyword>